<gene>
    <name evidence="5" type="ORF">PMAYCL1PPCAC_17460</name>
</gene>
<keyword evidence="1" id="KW-0805">Transcription regulation</keyword>
<evidence type="ECO:0000256" key="2">
    <source>
        <dbReference type="ARBA" id="ARBA00023163"/>
    </source>
</evidence>
<evidence type="ECO:0000259" key="4">
    <source>
        <dbReference type="PROSITE" id="PS51843"/>
    </source>
</evidence>
<protein>
    <recommendedName>
        <fullName evidence="4">NR LBD domain-containing protein</fullName>
    </recommendedName>
</protein>
<accession>A0AAN5I0I9</accession>
<dbReference type="Gene3D" id="1.10.565.10">
    <property type="entry name" value="Retinoid X Receptor"/>
    <property type="match status" value="1"/>
</dbReference>
<dbReference type="SMART" id="SM00430">
    <property type="entry name" value="HOLI"/>
    <property type="match status" value="1"/>
</dbReference>
<evidence type="ECO:0000313" key="6">
    <source>
        <dbReference type="Proteomes" id="UP001328107"/>
    </source>
</evidence>
<keyword evidence="3" id="KW-0675">Receptor</keyword>
<keyword evidence="2" id="KW-0804">Transcription</keyword>
<evidence type="ECO:0000256" key="3">
    <source>
        <dbReference type="ARBA" id="ARBA00023170"/>
    </source>
</evidence>
<dbReference type="PROSITE" id="PS51843">
    <property type="entry name" value="NR_LBD"/>
    <property type="match status" value="1"/>
</dbReference>
<name>A0AAN5I0I9_9BILA</name>
<reference evidence="6" key="1">
    <citation type="submission" date="2022-10" db="EMBL/GenBank/DDBJ databases">
        <title>Genome assembly of Pristionchus species.</title>
        <authorList>
            <person name="Yoshida K."/>
            <person name="Sommer R.J."/>
        </authorList>
    </citation>
    <scope>NUCLEOTIDE SEQUENCE [LARGE SCALE GENOMIC DNA]</scope>
    <source>
        <strain evidence="6">RS5460</strain>
    </source>
</reference>
<dbReference type="AlphaFoldDB" id="A0AAN5I0I9"/>
<keyword evidence="6" id="KW-1185">Reference proteome</keyword>
<evidence type="ECO:0000313" key="5">
    <source>
        <dbReference type="EMBL" id="GMR47265.1"/>
    </source>
</evidence>
<evidence type="ECO:0000256" key="1">
    <source>
        <dbReference type="ARBA" id="ARBA00023015"/>
    </source>
</evidence>
<dbReference type="EMBL" id="BTRK01000004">
    <property type="protein sequence ID" value="GMR47265.1"/>
    <property type="molecule type" value="Genomic_DNA"/>
</dbReference>
<proteinExistence type="predicted"/>
<feature type="domain" description="NR LBD" evidence="4">
    <location>
        <begin position="49"/>
        <end position="292"/>
    </location>
</feature>
<organism evidence="5 6">
    <name type="scientific">Pristionchus mayeri</name>
    <dbReference type="NCBI Taxonomy" id="1317129"/>
    <lineage>
        <taxon>Eukaryota</taxon>
        <taxon>Metazoa</taxon>
        <taxon>Ecdysozoa</taxon>
        <taxon>Nematoda</taxon>
        <taxon>Chromadorea</taxon>
        <taxon>Rhabditida</taxon>
        <taxon>Rhabditina</taxon>
        <taxon>Diplogasteromorpha</taxon>
        <taxon>Diplogasteroidea</taxon>
        <taxon>Neodiplogasteridae</taxon>
        <taxon>Pristionchus</taxon>
    </lineage>
</organism>
<dbReference type="GO" id="GO:0003700">
    <property type="term" value="F:DNA-binding transcription factor activity"/>
    <property type="evidence" value="ECO:0007669"/>
    <property type="project" value="TreeGrafter"/>
</dbReference>
<sequence>MVYEGLMRPAKKPVKLVEPAPEIASTSNETILGRIAREYQSYVDRRRVQERIVIKNALVKERIPHPTEEVYCTNFDSSILTIHFTIFETLTFFNKVFPSLLELPLPEQQLIFRSYMPTVGMIEGFFRTSRVFGGFDQFMMCSEIMCVNMQLPDEWLPPHEGGANRSSLVESMRLFINDQMGIVVPSFERAKITDTEMHALLALILCDSDPTSECSERLLTSLDAIRSEVLEDLRQYYQKELGLIDYSMRLGNLMTLCHAIREGTSLFQESFRMQVAIFDLYVKETLIREYFL</sequence>
<dbReference type="InterPro" id="IPR035500">
    <property type="entry name" value="NHR-like_dom_sf"/>
</dbReference>
<dbReference type="PANTHER" id="PTHR46011:SF6">
    <property type="entry name" value="HIGH ZINC ACTIVATED NUCLEAR RECEPTOR PROTEIN"/>
    <property type="match status" value="1"/>
</dbReference>
<dbReference type="PANTHER" id="PTHR46011">
    <property type="entry name" value="NUCLEAR HORMONE RECEPTOR FAMILY MEMBER NHR-86-RELATED"/>
    <property type="match status" value="1"/>
</dbReference>
<dbReference type="InterPro" id="IPR000536">
    <property type="entry name" value="Nucl_hrmn_rcpt_lig-bd"/>
</dbReference>
<dbReference type="GO" id="GO:0005634">
    <property type="term" value="C:nucleus"/>
    <property type="evidence" value="ECO:0007669"/>
    <property type="project" value="TreeGrafter"/>
</dbReference>
<dbReference type="Pfam" id="PF00104">
    <property type="entry name" value="Hormone_recep"/>
    <property type="match status" value="1"/>
</dbReference>
<dbReference type="Proteomes" id="UP001328107">
    <property type="component" value="Unassembled WGS sequence"/>
</dbReference>
<dbReference type="SUPFAM" id="SSF48508">
    <property type="entry name" value="Nuclear receptor ligand-binding domain"/>
    <property type="match status" value="1"/>
</dbReference>
<comment type="caution">
    <text evidence="5">The sequence shown here is derived from an EMBL/GenBank/DDBJ whole genome shotgun (WGS) entry which is preliminary data.</text>
</comment>